<dbReference type="EMBL" id="JBEPLM010000013">
    <property type="protein sequence ID" value="MET3596223.1"/>
    <property type="molecule type" value="Genomic_DNA"/>
</dbReference>
<feature type="compositionally biased region" description="Polar residues" evidence="3">
    <location>
        <begin position="128"/>
        <end position="141"/>
    </location>
</feature>
<feature type="region of interest" description="Disordered" evidence="3">
    <location>
        <begin position="509"/>
        <end position="531"/>
    </location>
</feature>
<feature type="domain" description="Apple" evidence="5">
    <location>
        <begin position="146"/>
        <end position="215"/>
    </location>
</feature>
<dbReference type="Proteomes" id="UP001549036">
    <property type="component" value="Unassembled WGS sequence"/>
</dbReference>
<evidence type="ECO:0000256" key="3">
    <source>
        <dbReference type="SAM" id="MobiDB-lite"/>
    </source>
</evidence>
<feature type="signal peptide" evidence="4">
    <location>
        <begin position="1"/>
        <end position="30"/>
    </location>
</feature>
<gene>
    <name evidence="6" type="ORF">ABID26_005640</name>
</gene>
<reference evidence="6 7" key="1">
    <citation type="submission" date="2024-06" db="EMBL/GenBank/DDBJ databases">
        <title>Genomic Encyclopedia of Type Strains, Phase IV (KMG-IV): sequencing the most valuable type-strain genomes for metagenomic binning, comparative biology and taxonomic classification.</title>
        <authorList>
            <person name="Goeker M."/>
        </authorList>
    </citation>
    <scope>NUCLEOTIDE SEQUENCE [LARGE SCALE GENOMIC DNA]</scope>
    <source>
        <strain evidence="6 7">DSM 29846</strain>
    </source>
</reference>
<dbReference type="RefSeq" id="WP_354417157.1">
    <property type="nucleotide sequence ID" value="NZ_JBEPLM010000013.1"/>
</dbReference>
<evidence type="ECO:0000256" key="2">
    <source>
        <dbReference type="ARBA" id="ARBA00023157"/>
    </source>
</evidence>
<protein>
    <recommendedName>
        <fullName evidence="5">Apple domain-containing protein</fullName>
    </recommendedName>
</protein>
<proteinExistence type="predicted"/>
<accession>A0ABV2I119</accession>
<organism evidence="6 7">
    <name type="scientific">Mesorhizobium shonense</name>
    <dbReference type="NCBI Taxonomy" id="1209948"/>
    <lineage>
        <taxon>Bacteria</taxon>
        <taxon>Pseudomonadati</taxon>
        <taxon>Pseudomonadota</taxon>
        <taxon>Alphaproteobacteria</taxon>
        <taxon>Hyphomicrobiales</taxon>
        <taxon>Phyllobacteriaceae</taxon>
        <taxon>Mesorhizobium</taxon>
    </lineage>
</organism>
<dbReference type="InterPro" id="IPR003609">
    <property type="entry name" value="Pan_app"/>
</dbReference>
<comment type="caution">
    <text evidence="6">The sequence shown here is derived from an EMBL/GenBank/DDBJ whole genome shotgun (WGS) entry which is preliminary data.</text>
</comment>
<feature type="chain" id="PRO_5045532278" description="Apple domain-containing protein" evidence="4">
    <location>
        <begin position="31"/>
        <end position="531"/>
    </location>
</feature>
<dbReference type="InterPro" id="IPR000177">
    <property type="entry name" value="Apple"/>
</dbReference>
<evidence type="ECO:0000256" key="4">
    <source>
        <dbReference type="SAM" id="SignalP"/>
    </source>
</evidence>
<dbReference type="Pfam" id="PF14295">
    <property type="entry name" value="PAN_4"/>
    <property type="match status" value="1"/>
</dbReference>
<evidence type="ECO:0000256" key="1">
    <source>
        <dbReference type="ARBA" id="ARBA00022737"/>
    </source>
</evidence>
<keyword evidence="7" id="KW-1185">Reference proteome</keyword>
<dbReference type="Gene3D" id="3.50.4.10">
    <property type="entry name" value="Hepatocyte Growth Factor"/>
    <property type="match status" value="1"/>
</dbReference>
<keyword evidence="4" id="KW-0732">Signal</keyword>
<evidence type="ECO:0000259" key="5">
    <source>
        <dbReference type="SMART" id="SM00223"/>
    </source>
</evidence>
<keyword evidence="2" id="KW-1015">Disulfide bond</keyword>
<name>A0ABV2I119_9HYPH</name>
<evidence type="ECO:0000313" key="7">
    <source>
        <dbReference type="Proteomes" id="UP001549036"/>
    </source>
</evidence>
<dbReference type="SMART" id="SM00223">
    <property type="entry name" value="APPLE"/>
    <property type="match status" value="1"/>
</dbReference>
<evidence type="ECO:0000313" key="6">
    <source>
        <dbReference type="EMBL" id="MET3596223.1"/>
    </source>
</evidence>
<feature type="region of interest" description="Disordered" evidence="3">
    <location>
        <begin position="301"/>
        <end position="322"/>
    </location>
</feature>
<feature type="region of interest" description="Disordered" evidence="3">
    <location>
        <begin position="125"/>
        <end position="147"/>
    </location>
</feature>
<sequence>MSFERTARRFCGLLAMLTLMSLPQTRPAHASDCTTFSGVCVDERLTFNGNSRILEITLWPDGNTDVFNVIVPGQSQTEWKTGSVLRLAVQPDGTVTYSAQGCYGGKYGLSSSCGNWRQVTRRFPPLHSASTGRSGGDSTAETGVDRPGHDYDRFDLEATIAGFGPCKSACESDANCKAWTYVKAGIQGPKAICWLKSAVPLPTPNGCCVSGVKAGTASAPPPAPEKPVKHTGRSNACVAYGDRMTAIAGEARGLGCKFVQIAPWNNPHDYWVQRCVAHSGDGVADSEEAKFKQRLNDCTAAGRGSEGGTPLSSGSGSVGTGTGSCSGGTATVVINQPGLDKLNVRNGPDGQVTSMVPEGQAVSVTGPCGENGGAAGIMAKKQRGGDGGWCRISAPVSGCVSARFLKFGGGAAGFAKSAAGFAKSKGKQTSVSAAAGFGGSWSANADNVAYDLSLQQNGNGVSGRYQGDDGSAGQITGKVSGNVLRFSWVQKDGTRGSGKFTLAADGQSFAGSYNFGNNPDAAEGSWNGTRQ</sequence>
<keyword evidence="1" id="KW-0677">Repeat</keyword>